<comment type="subcellular location">
    <subcellularLocation>
        <location evidence="5">Cytoplasm</location>
        <location evidence="5">Cytoskeleton</location>
        <location evidence="5">Microtubule organizing center</location>
    </subcellularLocation>
</comment>
<evidence type="ECO:0000313" key="10">
    <source>
        <dbReference type="EMBL" id="TPX09633.1"/>
    </source>
</evidence>
<dbReference type="AlphaFoldDB" id="A0A507APD4"/>
<dbReference type="InterPro" id="IPR042241">
    <property type="entry name" value="GCP_C_sf"/>
</dbReference>
<dbReference type="STRING" id="1093900.A0A507APD4"/>
<evidence type="ECO:0000256" key="2">
    <source>
        <dbReference type="ARBA" id="ARBA00022490"/>
    </source>
</evidence>
<evidence type="ECO:0000256" key="6">
    <source>
        <dbReference type="SAM" id="MobiDB-lite"/>
    </source>
</evidence>
<evidence type="ECO:0000259" key="8">
    <source>
        <dbReference type="Pfam" id="PF14609"/>
    </source>
</evidence>
<dbReference type="InterPro" id="IPR059169">
    <property type="entry name" value="GCP5_N_ext"/>
</dbReference>
<protein>
    <recommendedName>
        <fullName evidence="5">Spindle pole body component</fullName>
    </recommendedName>
</protein>
<keyword evidence="11" id="KW-1185">Reference proteome</keyword>
<dbReference type="OrthoDB" id="66546at2759"/>
<keyword evidence="4 5" id="KW-0206">Cytoskeleton</keyword>
<keyword evidence="2 5" id="KW-0963">Cytoplasm</keyword>
<dbReference type="InterPro" id="IPR040457">
    <property type="entry name" value="GCP_C"/>
</dbReference>
<dbReference type="GeneID" id="41976553"/>
<dbReference type="Proteomes" id="UP000319257">
    <property type="component" value="Unassembled WGS sequence"/>
</dbReference>
<evidence type="ECO:0000256" key="1">
    <source>
        <dbReference type="ARBA" id="ARBA00010337"/>
    </source>
</evidence>
<evidence type="ECO:0000256" key="5">
    <source>
        <dbReference type="RuleBase" id="RU363050"/>
    </source>
</evidence>
<evidence type="ECO:0000256" key="3">
    <source>
        <dbReference type="ARBA" id="ARBA00022701"/>
    </source>
</evidence>
<dbReference type="InParanoid" id="A0A507APD4"/>
<evidence type="ECO:0000256" key="4">
    <source>
        <dbReference type="ARBA" id="ARBA00023212"/>
    </source>
</evidence>
<keyword evidence="3 5" id="KW-0493">Microtubule</keyword>
<accession>A0A507APD4</accession>
<dbReference type="GO" id="GO:0000930">
    <property type="term" value="C:gamma-tubulin complex"/>
    <property type="evidence" value="ECO:0007669"/>
    <property type="project" value="UniProtKB-ARBA"/>
</dbReference>
<reference evidence="10 11" key="1">
    <citation type="submission" date="2019-06" db="EMBL/GenBank/DDBJ databases">
        <title>Draft genome sequence of the filamentous fungus Phialemoniopsis curvata isolated from diesel fuel.</title>
        <authorList>
            <person name="Varaljay V.A."/>
            <person name="Lyon W.J."/>
            <person name="Crouch A.L."/>
            <person name="Drake C.E."/>
            <person name="Hollomon J.M."/>
            <person name="Nadeau L.J."/>
            <person name="Nunn H.S."/>
            <person name="Stevenson B.S."/>
            <person name="Bojanowski C.L."/>
            <person name="Crookes-Goodson W.J."/>
        </authorList>
    </citation>
    <scope>NUCLEOTIDE SEQUENCE [LARGE SCALE GENOMIC DNA]</scope>
    <source>
        <strain evidence="10 11">D216</strain>
    </source>
</reference>
<dbReference type="CDD" id="cd22572">
    <property type="entry name" value="GCP5_NTD"/>
    <property type="match status" value="1"/>
</dbReference>
<dbReference type="RefSeq" id="XP_030991344.1">
    <property type="nucleotide sequence ID" value="XM_031144035.1"/>
</dbReference>
<dbReference type="GO" id="GO:0000922">
    <property type="term" value="C:spindle pole"/>
    <property type="evidence" value="ECO:0007669"/>
    <property type="project" value="InterPro"/>
</dbReference>
<dbReference type="Gene3D" id="1.20.120.1900">
    <property type="entry name" value="Gamma-tubulin complex, C-terminal domain"/>
    <property type="match status" value="1"/>
</dbReference>
<comment type="similarity">
    <text evidence="1 5">Belongs to the TUBGCP family.</text>
</comment>
<dbReference type="PANTHER" id="PTHR19302">
    <property type="entry name" value="GAMMA TUBULIN COMPLEX PROTEIN"/>
    <property type="match status" value="1"/>
</dbReference>
<dbReference type="GO" id="GO:0051225">
    <property type="term" value="P:spindle assembly"/>
    <property type="evidence" value="ECO:0007669"/>
    <property type="project" value="TreeGrafter"/>
</dbReference>
<dbReference type="GO" id="GO:0031122">
    <property type="term" value="P:cytoplasmic microtubule organization"/>
    <property type="evidence" value="ECO:0007669"/>
    <property type="project" value="TreeGrafter"/>
</dbReference>
<dbReference type="InterPro" id="IPR032797">
    <property type="entry name" value="Mod21_N"/>
</dbReference>
<evidence type="ECO:0000313" key="11">
    <source>
        <dbReference type="Proteomes" id="UP000319257"/>
    </source>
</evidence>
<feature type="region of interest" description="Disordered" evidence="6">
    <location>
        <begin position="157"/>
        <end position="194"/>
    </location>
</feature>
<organism evidence="10 11">
    <name type="scientific">Thyridium curvatum</name>
    <dbReference type="NCBI Taxonomy" id="1093900"/>
    <lineage>
        <taxon>Eukaryota</taxon>
        <taxon>Fungi</taxon>
        <taxon>Dikarya</taxon>
        <taxon>Ascomycota</taxon>
        <taxon>Pezizomycotina</taxon>
        <taxon>Sordariomycetes</taxon>
        <taxon>Sordariomycetidae</taxon>
        <taxon>Thyridiales</taxon>
        <taxon>Thyridiaceae</taxon>
        <taxon>Thyridium</taxon>
    </lineage>
</organism>
<dbReference type="GO" id="GO:0051011">
    <property type="term" value="F:microtubule minus-end binding"/>
    <property type="evidence" value="ECO:0007669"/>
    <property type="project" value="TreeGrafter"/>
</dbReference>
<dbReference type="GO" id="GO:0005874">
    <property type="term" value="C:microtubule"/>
    <property type="evidence" value="ECO:0007669"/>
    <property type="project" value="UniProtKB-KW"/>
</dbReference>
<dbReference type="GO" id="GO:0005816">
    <property type="term" value="C:spindle pole body"/>
    <property type="evidence" value="ECO:0007669"/>
    <property type="project" value="UniProtKB-ARBA"/>
</dbReference>
<gene>
    <name evidence="10" type="ORF">E0L32_009106</name>
</gene>
<dbReference type="InterPro" id="IPR041470">
    <property type="entry name" value="GCP_N"/>
</dbReference>
<feature type="domain" description="Gamma-Tubulin ring complex non-core subunit mod21 N-terminal" evidence="8">
    <location>
        <begin position="67"/>
        <end position="158"/>
    </location>
</feature>
<dbReference type="PANTHER" id="PTHR19302:SF33">
    <property type="entry name" value="GAMMA-TUBULIN COMPLEX COMPONENT 5"/>
    <property type="match status" value="1"/>
</dbReference>
<dbReference type="GO" id="GO:0051321">
    <property type="term" value="P:meiotic cell cycle"/>
    <property type="evidence" value="ECO:0007669"/>
    <property type="project" value="TreeGrafter"/>
</dbReference>
<evidence type="ECO:0000259" key="7">
    <source>
        <dbReference type="Pfam" id="PF04130"/>
    </source>
</evidence>
<dbReference type="GO" id="GO:0043015">
    <property type="term" value="F:gamma-tubulin binding"/>
    <property type="evidence" value="ECO:0007669"/>
    <property type="project" value="InterPro"/>
</dbReference>
<dbReference type="InterPro" id="IPR007259">
    <property type="entry name" value="GCP"/>
</dbReference>
<proteinExistence type="inferred from homology"/>
<feature type="domain" description="Gamma tubulin complex component C-terminal" evidence="7">
    <location>
        <begin position="546"/>
        <end position="867"/>
    </location>
</feature>
<sequence length="895" mass="101318">MAYLAKLGAQVDELIAAVSAASGQGDHDGVQISRDAVIRVLRQNTFPRTNQFEVEEYLDGFEERFSVAGRDGLATALGERRRALQAKSTRWTPEILQLLLELSDQPVKKSRLEDLELLRPCDQAPELTLRWDEIAEEDGWGADRALWKTINYAETSDDEEYGDAQSESSESDDTSLSSHDARHERSAQDLLLPDPDTAILEPVHQSQAWRYEETTKDPNGRPLKLSITEFQVLREALFMLQGLKNNLFNAQCEPAVKYQMSSTSWHTFSALLDSISESGYQIFTLRRFLATSGDTTPLQQVFRDSIRQRLLSFDRHVSTIQARFIDIKQDTPVSVIAVMEELKPAIKPMYALSRIVQKLTAEQYAYAFRYLELLFDAVCTAQLEGDDNVHRYLGDMFFQCFDLYLRPIRKWMAEGDLIPGDKSFFVSASAAEVPPNKIWERKYKLRRTKQGVLHAPNFLRPAVSRIFTTGKSIVVLKRLGKYQRRDNSWDVAEPPLTFAAVCPRGSELAPFSELFNNAFDIWMKSRHHTASATLQRILFDSCGLWTSLDALQHLHLMADGSCADAFTFPIFEYLDNLNPSWRDRFTLAEFAREAFGTRLDQTLVSAVVEIGSEPDDVAARQSVRIGLSKIKLRYRLSWPVQLVISGESLTAYDALFTLLLQVRRAVYALNRNRILNELSDVARTDEAPLYYTLRSRLLWFCTTFHTYLTSLVLAPSISAMQDDLRTADDVDAMIRAHGTFCKRLIEEACLGAKLEPIRECILDLFDLAVKLEDGRRGEAARLLASMNETSRLSLMSSPQRHDPLRQPRRGVYVSEAEQAEAEMTFIDAEDTELAVEQGDTYLDLLQSIGADFDRYLRFIIGGLKGVARASSGAAAGKWDMLAEMLETGMRDQRAG</sequence>
<feature type="domain" description="Gamma tubulin complex component protein N-terminal" evidence="9">
    <location>
        <begin position="233"/>
        <end position="540"/>
    </location>
</feature>
<evidence type="ECO:0000259" key="9">
    <source>
        <dbReference type="Pfam" id="PF17681"/>
    </source>
</evidence>
<dbReference type="Pfam" id="PF14609">
    <property type="entry name" value="GCP5-Mod21_N"/>
    <property type="match status" value="1"/>
</dbReference>
<comment type="caution">
    <text evidence="10">The sequence shown here is derived from an EMBL/GenBank/DDBJ whole genome shotgun (WGS) entry which is preliminary data.</text>
</comment>
<dbReference type="GO" id="GO:0007020">
    <property type="term" value="P:microtubule nucleation"/>
    <property type="evidence" value="ECO:0007669"/>
    <property type="project" value="InterPro"/>
</dbReference>
<name>A0A507APD4_9PEZI</name>
<dbReference type="Pfam" id="PF04130">
    <property type="entry name" value="GCP_C_terminal"/>
    <property type="match status" value="1"/>
</dbReference>
<dbReference type="Pfam" id="PF17681">
    <property type="entry name" value="GCP_N_terminal"/>
    <property type="match status" value="1"/>
</dbReference>
<dbReference type="GO" id="GO:0000278">
    <property type="term" value="P:mitotic cell cycle"/>
    <property type="evidence" value="ECO:0007669"/>
    <property type="project" value="TreeGrafter"/>
</dbReference>
<dbReference type="EMBL" id="SKBQ01000064">
    <property type="protein sequence ID" value="TPX09633.1"/>
    <property type="molecule type" value="Genomic_DNA"/>
</dbReference>